<proteinExistence type="predicted"/>
<evidence type="ECO:0000313" key="3">
    <source>
        <dbReference type="Proteomes" id="UP001286313"/>
    </source>
</evidence>
<comment type="caution">
    <text evidence="2">The sequence shown here is derived from an EMBL/GenBank/DDBJ whole genome shotgun (WGS) entry which is preliminary data.</text>
</comment>
<dbReference type="EMBL" id="JAWQEG010001870">
    <property type="protein sequence ID" value="KAK3876113.1"/>
    <property type="molecule type" value="Genomic_DNA"/>
</dbReference>
<feature type="compositionally biased region" description="Basic and acidic residues" evidence="1">
    <location>
        <begin position="1"/>
        <end position="30"/>
    </location>
</feature>
<sequence>MTGKEGGDREAGRERRDNGREGGKRQSGKERGKRQCLIPGLWPFTSTTTPIFTPSPILTPTPIFTSPPLTPTTLRPPPSLLPLFAAPTLTLTLTSTLVTPFYY</sequence>
<protein>
    <submittedName>
        <fullName evidence="2">Uncharacterized protein</fullName>
    </submittedName>
</protein>
<organism evidence="2 3">
    <name type="scientific">Petrolisthes cinctipes</name>
    <name type="common">Flat porcelain crab</name>
    <dbReference type="NCBI Taxonomy" id="88211"/>
    <lineage>
        <taxon>Eukaryota</taxon>
        <taxon>Metazoa</taxon>
        <taxon>Ecdysozoa</taxon>
        <taxon>Arthropoda</taxon>
        <taxon>Crustacea</taxon>
        <taxon>Multicrustacea</taxon>
        <taxon>Malacostraca</taxon>
        <taxon>Eumalacostraca</taxon>
        <taxon>Eucarida</taxon>
        <taxon>Decapoda</taxon>
        <taxon>Pleocyemata</taxon>
        <taxon>Anomura</taxon>
        <taxon>Galatheoidea</taxon>
        <taxon>Porcellanidae</taxon>
        <taxon>Petrolisthes</taxon>
    </lineage>
</organism>
<evidence type="ECO:0000256" key="1">
    <source>
        <dbReference type="SAM" id="MobiDB-lite"/>
    </source>
</evidence>
<feature type="region of interest" description="Disordered" evidence="1">
    <location>
        <begin position="1"/>
        <end position="42"/>
    </location>
</feature>
<dbReference type="Proteomes" id="UP001286313">
    <property type="component" value="Unassembled WGS sequence"/>
</dbReference>
<dbReference type="AlphaFoldDB" id="A0AAE1KLN8"/>
<name>A0AAE1KLN8_PETCI</name>
<reference evidence="2" key="1">
    <citation type="submission" date="2023-10" db="EMBL/GenBank/DDBJ databases">
        <title>Genome assemblies of two species of porcelain crab, Petrolisthes cinctipes and Petrolisthes manimaculis (Anomura: Porcellanidae).</title>
        <authorList>
            <person name="Angst P."/>
        </authorList>
    </citation>
    <scope>NUCLEOTIDE SEQUENCE</scope>
    <source>
        <strain evidence="2">PB745_01</strain>
        <tissue evidence="2">Gill</tissue>
    </source>
</reference>
<accession>A0AAE1KLN8</accession>
<evidence type="ECO:0000313" key="2">
    <source>
        <dbReference type="EMBL" id="KAK3876113.1"/>
    </source>
</evidence>
<keyword evidence="3" id="KW-1185">Reference proteome</keyword>
<gene>
    <name evidence="2" type="ORF">Pcinc_019059</name>
</gene>